<evidence type="ECO:0000313" key="2">
    <source>
        <dbReference type="Proteomes" id="UP000820818"/>
    </source>
</evidence>
<sequence length="52" mass="5936">MARIIEPCVIAIIRGIFFELDVISSLYKIEAIEFTVDVQSKSNVCPLFQLDF</sequence>
<proteinExistence type="predicted"/>
<comment type="caution">
    <text evidence="1">The sequence shown here is derived from an EMBL/GenBank/DDBJ whole genome shotgun (WGS) entry which is preliminary data.</text>
</comment>
<dbReference type="AlphaFoldDB" id="A0AAD5PVK0"/>
<dbReference type="EMBL" id="WJBH02000006">
    <property type="protein sequence ID" value="KAI9557100.1"/>
    <property type="molecule type" value="Genomic_DNA"/>
</dbReference>
<gene>
    <name evidence="1" type="ORF">GHT06_016898</name>
</gene>
<accession>A0AAD5PVK0</accession>
<reference evidence="1 2" key="1">
    <citation type="submission" date="2022-05" db="EMBL/GenBank/DDBJ databases">
        <title>A multi-omics perspective on studying reproductive biology in Daphnia sinensis.</title>
        <authorList>
            <person name="Jia J."/>
        </authorList>
    </citation>
    <scope>NUCLEOTIDE SEQUENCE [LARGE SCALE GENOMIC DNA]</scope>
    <source>
        <strain evidence="1 2">WSL</strain>
    </source>
</reference>
<dbReference type="Proteomes" id="UP000820818">
    <property type="component" value="Linkage Group LG6"/>
</dbReference>
<protein>
    <submittedName>
        <fullName evidence="1">Uncharacterized protein</fullName>
    </submittedName>
</protein>
<name>A0AAD5PVK0_9CRUS</name>
<organism evidence="1 2">
    <name type="scientific">Daphnia sinensis</name>
    <dbReference type="NCBI Taxonomy" id="1820382"/>
    <lineage>
        <taxon>Eukaryota</taxon>
        <taxon>Metazoa</taxon>
        <taxon>Ecdysozoa</taxon>
        <taxon>Arthropoda</taxon>
        <taxon>Crustacea</taxon>
        <taxon>Branchiopoda</taxon>
        <taxon>Diplostraca</taxon>
        <taxon>Cladocera</taxon>
        <taxon>Anomopoda</taxon>
        <taxon>Daphniidae</taxon>
        <taxon>Daphnia</taxon>
        <taxon>Daphnia similis group</taxon>
    </lineage>
</organism>
<evidence type="ECO:0000313" key="1">
    <source>
        <dbReference type="EMBL" id="KAI9557100.1"/>
    </source>
</evidence>
<keyword evidence="2" id="KW-1185">Reference proteome</keyword>